<feature type="signal peptide" evidence="1">
    <location>
        <begin position="1"/>
        <end position="19"/>
    </location>
</feature>
<protein>
    <submittedName>
        <fullName evidence="2">Uncharacterized protein</fullName>
    </submittedName>
</protein>
<name>A0AA39TSA3_9PEZI</name>
<evidence type="ECO:0000256" key="1">
    <source>
        <dbReference type="SAM" id="SignalP"/>
    </source>
</evidence>
<comment type="caution">
    <text evidence="2">The sequence shown here is derived from an EMBL/GenBank/DDBJ whole genome shotgun (WGS) entry which is preliminary data.</text>
</comment>
<keyword evidence="1" id="KW-0732">Signal</keyword>
<sequence length="556" mass="60454">MTLRVTFLALLGLVAPAIGRNTVPDYACVDITNANPESLRYGRPSWKMASEPNCEPHYKLDKNDECWHNVHRDNGCSAFCRQASSWYYGEPVDLMAGEVCEIGDSCSRSFDYSRSLSHDQNDDMSTSVSESIKNSSSMSTGYSMGFSYSRSKERSHSLKYGYEVNPAKSVSEGMKTYEGLKAAEAAKNLKKLTETTGSTVAGAAGGASGLGSKVTVGTQTGLRRRQDPITGALVGVALQTGVQIALDALANFKANNDNSHAWSQRHSHSKGLDASLKHSFAKDSAKERSYGNSRGVTYKVSFSSSKGFSKPAYASQYCGSWVALPIMGVDCGRATIGTLTRSAESEHCALDPKLASFEQCFDYTFEDPSQPEASRYRQVFVLKDCAEGFILPGEWQHPAFRNSFGIKAFATNHVRRIGLSKDHTGRGRLDNEAWNYENSSHELTKTIGPDDHTVEVCGRGGYCARHKLEDDTCYTFPRGYIGTKSVHIVSATTTPGNCCVLFSRPECFGLPQVVKGAINDFSPMGYEGMAHSVMCNVAAYCSPASTDAFNSTGMPL</sequence>
<gene>
    <name evidence="2" type="ORF">B0T14DRAFT_317906</name>
</gene>
<proteinExistence type="predicted"/>
<organism evidence="2 3">
    <name type="scientific">Immersiella caudata</name>
    <dbReference type="NCBI Taxonomy" id="314043"/>
    <lineage>
        <taxon>Eukaryota</taxon>
        <taxon>Fungi</taxon>
        <taxon>Dikarya</taxon>
        <taxon>Ascomycota</taxon>
        <taxon>Pezizomycotina</taxon>
        <taxon>Sordariomycetes</taxon>
        <taxon>Sordariomycetidae</taxon>
        <taxon>Sordariales</taxon>
        <taxon>Lasiosphaeriaceae</taxon>
        <taxon>Immersiella</taxon>
    </lineage>
</organism>
<evidence type="ECO:0000313" key="2">
    <source>
        <dbReference type="EMBL" id="KAK0611042.1"/>
    </source>
</evidence>
<dbReference type="EMBL" id="JAULSU010000007">
    <property type="protein sequence ID" value="KAK0611042.1"/>
    <property type="molecule type" value="Genomic_DNA"/>
</dbReference>
<feature type="chain" id="PRO_5041244224" evidence="1">
    <location>
        <begin position="20"/>
        <end position="556"/>
    </location>
</feature>
<dbReference type="Proteomes" id="UP001175000">
    <property type="component" value="Unassembled WGS sequence"/>
</dbReference>
<accession>A0AA39TSA3</accession>
<evidence type="ECO:0000313" key="3">
    <source>
        <dbReference type="Proteomes" id="UP001175000"/>
    </source>
</evidence>
<dbReference type="AlphaFoldDB" id="A0AA39TSA3"/>
<keyword evidence="3" id="KW-1185">Reference proteome</keyword>
<reference evidence="2" key="1">
    <citation type="submission" date="2023-06" db="EMBL/GenBank/DDBJ databases">
        <title>Genome-scale phylogeny and comparative genomics of the fungal order Sordariales.</title>
        <authorList>
            <consortium name="Lawrence Berkeley National Laboratory"/>
            <person name="Hensen N."/>
            <person name="Bonometti L."/>
            <person name="Westerberg I."/>
            <person name="Brannstrom I.O."/>
            <person name="Guillou S."/>
            <person name="Cros-Aarteil S."/>
            <person name="Calhoun S."/>
            <person name="Haridas S."/>
            <person name="Kuo A."/>
            <person name="Mondo S."/>
            <person name="Pangilinan J."/>
            <person name="Riley R."/>
            <person name="Labutti K."/>
            <person name="Andreopoulos B."/>
            <person name="Lipzen A."/>
            <person name="Chen C."/>
            <person name="Yanf M."/>
            <person name="Daum C."/>
            <person name="Ng V."/>
            <person name="Clum A."/>
            <person name="Steindorff A."/>
            <person name="Ohm R."/>
            <person name="Martin F."/>
            <person name="Silar P."/>
            <person name="Natvig D."/>
            <person name="Lalanne C."/>
            <person name="Gautier V."/>
            <person name="Ament-Velasquez S.L."/>
            <person name="Kruys A."/>
            <person name="Hutchinson M.I."/>
            <person name="Powell A.J."/>
            <person name="Barry K."/>
            <person name="Miller A.N."/>
            <person name="Grigoriev I.V."/>
            <person name="Debuchy R."/>
            <person name="Gladieux P."/>
            <person name="Thoren M.H."/>
            <person name="Johannesson H."/>
        </authorList>
    </citation>
    <scope>NUCLEOTIDE SEQUENCE</scope>
    <source>
        <strain evidence="2">CBS 606.72</strain>
    </source>
</reference>